<dbReference type="Proteomes" id="UP001589818">
    <property type="component" value="Unassembled WGS sequence"/>
</dbReference>
<evidence type="ECO:0000313" key="5">
    <source>
        <dbReference type="EMBL" id="MFC0395342.1"/>
    </source>
</evidence>
<dbReference type="SMART" id="SM00849">
    <property type="entry name" value="Lactamase_B"/>
    <property type="match status" value="1"/>
</dbReference>
<reference evidence="5 6" key="1">
    <citation type="submission" date="2024-09" db="EMBL/GenBank/DDBJ databases">
        <authorList>
            <person name="Sun Q."/>
            <person name="Mori K."/>
        </authorList>
    </citation>
    <scope>NUCLEOTIDE SEQUENCE [LARGE SCALE GENOMIC DNA]</scope>
    <source>
        <strain evidence="5 6">CCM 4839</strain>
    </source>
</reference>
<comment type="caution">
    <text evidence="5">The sequence shown here is derived from an EMBL/GenBank/DDBJ whole genome shotgun (WGS) entry which is preliminary data.</text>
</comment>
<dbReference type="EMBL" id="JBHLVF010000041">
    <property type="protein sequence ID" value="MFC0395342.1"/>
    <property type="molecule type" value="Genomic_DNA"/>
</dbReference>
<dbReference type="SUPFAM" id="SSF56281">
    <property type="entry name" value="Metallo-hydrolase/oxidoreductase"/>
    <property type="match status" value="1"/>
</dbReference>
<sequence>MKIQMLGTGSAFAKNYYNTNALLFSNGKTAMLDCGITAPLSLHKLGKTFDEIDALLISHIHADHIGGMEEYAFQMKFVYGRKPLLFVPEPLVKPLWESSLQGGLMQEDLLLLEDYFEVRPVYAGIGTEILPGLTVEPIPTKHIANKPNFSYLINGTFFYSADMKFDDDLLKTLCKRGCTTIFHDCQLRPPGAVHTTLDELRSLPEGIQERIWLMHYDDTMPQYEGRTGSMRFVEQHKEYKFN</sequence>
<dbReference type="RefSeq" id="WP_256555061.1">
    <property type="nucleotide sequence ID" value="NZ_JANHOF010000001.1"/>
</dbReference>
<comment type="catalytic activity">
    <reaction evidence="3">
        <text>3',5'-cyclic UMP + H2O = UMP + H(+)</text>
        <dbReference type="Rhea" id="RHEA:70575"/>
        <dbReference type="ChEBI" id="CHEBI:15377"/>
        <dbReference type="ChEBI" id="CHEBI:15378"/>
        <dbReference type="ChEBI" id="CHEBI:57865"/>
        <dbReference type="ChEBI" id="CHEBI:184387"/>
    </reaction>
    <physiologicalReaction direction="left-to-right" evidence="3">
        <dbReference type="Rhea" id="RHEA:70576"/>
    </physiologicalReaction>
</comment>
<keyword evidence="6" id="KW-1185">Reference proteome</keyword>
<comment type="function">
    <text evidence="2">Counteracts the endogenous Pycsar antiviral defense system. Phosphodiesterase that enables metal-dependent hydrolysis of host cyclic nucleotide Pycsar defense signals such as cCMP and cUMP.</text>
</comment>
<comment type="catalytic activity">
    <reaction evidence="1">
        <text>3',5'-cyclic CMP + H2O = CMP + H(+)</text>
        <dbReference type="Rhea" id="RHEA:72675"/>
        <dbReference type="ChEBI" id="CHEBI:15377"/>
        <dbReference type="ChEBI" id="CHEBI:15378"/>
        <dbReference type="ChEBI" id="CHEBI:58003"/>
        <dbReference type="ChEBI" id="CHEBI:60377"/>
    </reaction>
    <physiologicalReaction direction="left-to-right" evidence="1">
        <dbReference type="Rhea" id="RHEA:72676"/>
    </physiologicalReaction>
</comment>
<dbReference type="Pfam" id="PF23023">
    <property type="entry name" value="Anti-Pycsar_Apyc1"/>
    <property type="match status" value="1"/>
</dbReference>
<organism evidence="5 6">
    <name type="scientific">Paenibacillus mendelii</name>
    <dbReference type="NCBI Taxonomy" id="206163"/>
    <lineage>
        <taxon>Bacteria</taxon>
        <taxon>Bacillati</taxon>
        <taxon>Bacillota</taxon>
        <taxon>Bacilli</taxon>
        <taxon>Bacillales</taxon>
        <taxon>Paenibacillaceae</taxon>
        <taxon>Paenibacillus</taxon>
    </lineage>
</organism>
<evidence type="ECO:0000313" key="6">
    <source>
        <dbReference type="Proteomes" id="UP001589818"/>
    </source>
</evidence>
<gene>
    <name evidence="5" type="ORF">ACFFJ8_28730</name>
</gene>
<evidence type="ECO:0000256" key="2">
    <source>
        <dbReference type="ARBA" id="ARBA00034301"/>
    </source>
</evidence>
<dbReference type="Gene3D" id="3.60.15.10">
    <property type="entry name" value="Ribonuclease Z/Hydroxyacylglutathione hydrolase-like"/>
    <property type="match status" value="1"/>
</dbReference>
<dbReference type="InterPro" id="IPR036866">
    <property type="entry name" value="RibonucZ/Hydroxyglut_hydro"/>
</dbReference>
<dbReference type="InterPro" id="IPR001279">
    <property type="entry name" value="Metallo-B-lactamas"/>
</dbReference>
<accession>A0ABV6JI06</accession>
<proteinExistence type="predicted"/>
<evidence type="ECO:0000259" key="4">
    <source>
        <dbReference type="SMART" id="SM00849"/>
    </source>
</evidence>
<protein>
    <submittedName>
        <fullName evidence="5">MBL fold metallo-hydrolase</fullName>
    </submittedName>
</protein>
<name>A0ABV6JI06_9BACL</name>
<feature type="domain" description="Metallo-beta-lactamase" evidence="4">
    <location>
        <begin position="18"/>
        <end position="215"/>
    </location>
</feature>
<evidence type="ECO:0000256" key="1">
    <source>
        <dbReference type="ARBA" id="ARBA00034221"/>
    </source>
</evidence>
<evidence type="ECO:0000256" key="3">
    <source>
        <dbReference type="ARBA" id="ARBA00048505"/>
    </source>
</evidence>